<evidence type="ECO:0000313" key="1">
    <source>
        <dbReference type="EMBL" id="MBC8580564.1"/>
    </source>
</evidence>
<protein>
    <submittedName>
        <fullName evidence="1">Uncharacterized protein</fullName>
    </submittedName>
</protein>
<name>A0A926EHP5_9FIRM</name>
<keyword evidence="2" id="KW-1185">Reference proteome</keyword>
<evidence type="ECO:0000313" key="2">
    <source>
        <dbReference type="Proteomes" id="UP000655830"/>
    </source>
</evidence>
<dbReference type="RefSeq" id="WP_249333314.1">
    <property type="nucleotide sequence ID" value="NZ_JACRSY010000023.1"/>
</dbReference>
<dbReference type="Gene3D" id="3.10.450.50">
    <property type="match status" value="1"/>
</dbReference>
<dbReference type="EMBL" id="JACRSY010000023">
    <property type="protein sequence ID" value="MBC8580564.1"/>
    <property type="molecule type" value="Genomic_DNA"/>
</dbReference>
<comment type="caution">
    <text evidence="1">The sequence shown here is derived from an EMBL/GenBank/DDBJ whole genome shotgun (WGS) entry which is preliminary data.</text>
</comment>
<accession>A0A926EHP5</accession>
<proteinExistence type="predicted"/>
<organism evidence="1 2">
    <name type="scientific">Zhenhengia yiwuensis</name>
    <dbReference type="NCBI Taxonomy" id="2763666"/>
    <lineage>
        <taxon>Bacteria</taxon>
        <taxon>Bacillati</taxon>
        <taxon>Bacillota</taxon>
        <taxon>Clostridia</taxon>
        <taxon>Lachnospirales</taxon>
        <taxon>Lachnospiraceae</taxon>
        <taxon>Zhenhengia</taxon>
    </lineage>
</organism>
<dbReference type="AlphaFoldDB" id="A0A926EHP5"/>
<gene>
    <name evidence="1" type="ORF">H8718_13660</name>
</gene>
<reference evidence="1" key="1">
    <citation type="submission" date="2020-08" db="EMBL/GenBank/DDBJ databases">
        <title>Genome public.</title>
        <authorList>
            <person name="Liu C."/>
            <person name="Sun Q."/>
        </authorList>
    </citation>
    <scope>NUCLEOTIDE SEQUENCE</scope>
    <source>
        <strain evidence="1">NSJ-12</strain>
    </source>
</reference>
<sequence length="422" mass="48594">MKTNKKVLLVTMALIVLSLGTAWCLFNDYKGKPRYIVNAYMKALNSRDYVSAASLFYEDERLHDFNDVEMAQYLSNYFEEKGFVKMEEGRGQIGEQTGNEAKAFYEVRYSFAGQNVTSTLSVVKVEDKWQVVFPFRIENVNIYTPLGSTVWFNDEPVTQKENNKYIVKNVLPGHYTVRIAFPNEICSDYITDIEVPTQTEIKIPYQTVGVHIETIPGTIVELGGEKQANWEGSVDFEQVLEGTYPLKIYDIYGNIETYESEITISNEKKQFVIEDFKLSKTGSERFNQSINTFYAAYIKGIKGHNSKNLENHVVSESRESIIGEFEDWFIKNKDVQNAQMEVELEQVEVTENGDLEASVLEIVHLTNREVNDTGKMQNVGYKIALRWVMTLSIDGEEYKLKDRVLEESLVSYKDKDDKWVAY</sequence>
<dbReference type="Proteomes" id="UP000655830">
    <property type="component" value="Unassembled WGS sequence"/>
</dbReference>